<dbReference type="PANTHER" id="PTHR36926:SF1">
    <property type="entry name" value="COLICIN V PRODUCTION PROTEIN"/>
    <property type="match status" value="1"/>
</dbReference>
<evidence type="ECO:0000256" key="1">
    <source>
        <dbReference type="ARBA" id="ARBA00004141"/>
    </source>
</evidence>
<evidence type="ECO:0000256" key="4">
    <source>
        <dbReference type="ARBA" id="ARBA00023136"/>
    </source>
</evidence>
<evidence type="ECO:0000313" key="6">
    <source>
        <dbReference type="EMBL" id="AMM41803.1"/>
    </source>
</evidence>
<feature type="transmembrane region" description="Helical" evidence="5">
    <location>
        <begin position="28"/>
        <end position="47"/>
    </location>
</feature>
<dbReference type="GO" id="GO:0016020">
    <property type="term" value="C:membrane"/>
    <property type="evidence" value="ECO:0007669"/>
    <property type="project" value="UniProtKB-SubCell"/>
</dbReference>
<evidence type="ECO:0000256" key="3">
    <source>
        <dbReference type="ARBA" id="ARBA00022989"/>
    </source>
</evidence>
<feature type="transmembrane region" description="Helical" evidence="5">
    <location>
        <begin position="59"/>
        <end position="87"/>
    </location>
</feature>
<dbReference type="Proteomes" id="UP000070560">
    <property type="component" value="Chromosome"/>
</dbReference>
<keyword evidence="2 5" id="KW-0812">Transmembrane</keyword>
<feature type="transmembrane region" description="Helical" evidence="5">
    <location>
        <begin position="6"/>
        <end position="21"/>
    </location>
</feature>
<dbReference type="AlphaFoldDB" id="A0A7V1I4P5"/>
<dbReference type="InterPro" id="IPR052719">
    <property type="entry name" value="CvpA-like"/>
</dbReference>
<dbReference type="RefSeq" id="WP_066064862.1">
    <property type="nucleotide sequence ID" value="NZ_CP013015.1"/>
</dbReference>
<dbReference type="EMBL" id="CP013015">
    <property type="protein sequence ID" value="AMM41803.1"/>
    <property type="molecule type" value="Genomic_DNA"/>
</dbReference>
<protein>
    <submittedName>
        <fullName evidence="6">Colicin V production protein</fullName>
    </submittedName>
    <submittedName>
        <fullName evidence="7">CvpA family protein</fullName>
    </submittedName>
</protein>
<dbReference type="KEGG" id="daw:HS1_002011"/>
<keyword evidence="3 5" id="KW-1133">Transmembrane helix</keyword>
<evidence type="ECO:0000256" key="2">
    <source>
        <dbReference type="ARBA" id="ARBA00022692"/>
    </source>
</evidence>
<dbReference type="InterPro" id="IPR003825">
    <property type="entry name" value="Colicin-V_CvpA"/>
</dbReference>
<dbReference type="Pfam" id="PF02674">
    <property type="entry name" value="Colicin_V"/>
    <property type="match status" value="1"/>
</dbReference>
<reference evidence="7" key="2">
    <citation type="journal article" date="2020" name="mSystems">
        <title>Genome- and Community-Level Interaction Insights into Carbon Utilization and Element Cycling Functions of Hydrothermarchaeota in Hydrothermal Sediment.</title>
        <authorList>
            <person name="Zhou Z."/>
            <person name="Liu Y."/>
            <person name="Xu W."/>
            <person name="Pan J."/>
            <person name="Luo Z.H."/>
            <person name="Li M."/>
        </authorList>
    </citation>
    <scope>NUCLEOTIDE SEQUENCE [LARGE SCALE GENOMIC DNA]</scope>
    <source>
        <strain evidence="7">HyVt-45</strain>
    </source>
</reference>
<evidence type="ECO:0000313" key="7">
    <source>
        <dbReference type="EMBL" id="HEB74386.1"/>
    </source>
</evidence>
<accession>A0A7V1I4P5</accession>
<dbReference type="PANTHER" id="PTHR36926">
    <property type="entry name" value="COLICIN V PRODUCTION PROTEIN"/>
    <property type="match status" value="1"/>
</dbReference>
<dbReference type="GO" id="GO:0009403">
    <property type="term" value="P:toxin biosynthetic process"/>
    <property type="evidence" value="ECO:0007669"/>
    <property type="project" value="InterPro"/>
</dbReference>
<proteinExistence type="predicted"/>
<name>A0A7V1I4P5_DESA2</name>
<evidence type="ECO:0000313" key="8">
    <source>
        <dbReference type="Proteomes" id="UP000070560"/>
    </source>
</evidence>
<evidence type="ECO:0000256" key="5">
    <source>
        <dbReference type="SAM" id="Phobius"/>
    </source>
</evidence>
<feature type="transmembrane region" description="Helical" evidence="5">
    <location>
        <begin position="99"/>
        <end position="124"/>
    </location>
</feature>
<reference evidence="6 8" key="1">
    <citation type="submission" date="2015-10" db="EMBL/GenBank/DDBJ databases">
        <title>Candidatus Desulfofervidus auxilii, a hydrogenotrophic sulfate-reducing bacterium involved in the thermophilic anaerobic oxidation of methane.</title>
        <authorList>
            <person name="Krukenberg V."/>
            <person name="Richter M."/>
            <person name="Wegener G."/>
        </authorList>
    </citation>
    <scope>NUCLEOTIDE SEQUENCE [LARGE SCALE GENOMIC DNA]</scope>
    <source>
        <strain evidence="6 8">HS1</strain>
    </source>
</reference>
<dbReference type="EMBL" id="DRKW01000239">
    <property type="protein sequence ID" value="HEB74386.1"/>
    <property type="molecule type" value="Genomic_DNA"/>
</dbReference>
<keyword evidence="8" id="KW-1185">Reference proteome</keyword>
<gene>
    <name evidence="7" type="ORF">ENJ03_04120</name>
    <name evidence="6" type="ORF">HS1_002011</name>
</gene>
<comment type="subcellular location">
    <subcellularLocation>
        <location evidence="1">Membrane</location>
        <topology evidence="1">Multi-pass membrane protein</topology>
    </subcellularLocation>
</comment>
<organism evidence="7">
    <name type="scientific">Desulfofervidus auxilii</name>
    <dbReference type="NCBI Taxonomy" id="1621989"/>
    <lineage>
        <taxon>Bacteria</taxon>
        <taxon>Pseudomonadati</taxon>
        <taxon>Thermodesulfobacteriota</taxon>
        <taxon>Candidatus Desulfofervidia</taxon>
        <taxon>Candidatus Desulfofervidales</taxon>
        <taxon>Candidatus Desulfofervidaceae</taxon>
        <taxon>Candidatus Desulfofervidus</taxon>
    </lineage>
</organism>
<dbReference type="OrthoDB" id="9810601at2"/>
<keyword evidence="4 5" id="KW-0472">Membrane</keyword>
<sequence length="167" mass="19134">MNFIDILVFGLIAIFVIIDGIRGFIKSIYFFLFLIIGFWLAGHYTLQGASYLKHWLPPLVAYIGSVVIILLIAVILSYLLGFLLGFIFQTRVFKPLDHLLGVLIGIIKGFVMATIILMILNIFYPLPSKWKHKSYTYPYITKLNQWMVAKVSKRLHLSLEKIGGRNI</sequence>
<dbReference type="Proteomes" id="UP000886268">
    <property type="component" value="Unassembled WGS sequence"/>
</dbReference>